<proteinExistence type="predicted"/>
<dbReference type="AlphaFoldDB" id="A5GB63"/>
<dbReference type="Proteomes" id="UP000006695">
    <property type="component" value="Chromosome"/>
</dbReference>
<evidence type="ECO:0000259" key="2">
    <source>
        <dbReference type="Pfam" id="PF10335"/>
    </source>
</evidence>
<dbReference type="GO" id="GO:0008773">
    <property type="term" value="F:[protein-PII] uridylyltransferase activity"/>
    <property type="evidence" value="ECO:0007669"/>
    <property type="project" value="InterPro"/>
</dbReference>
<dbReference type="RefSeq" id="WP_011937904.1">
    <property type="nucleotide sequence ID" value="NC_009483.1"/>
</dbReference>
<dbReference type="CDD" id="cd05401">
    <property type="entry name" value="NT_GlnE_GlnD_like"/>
    <property type="match status" value="1"/>
</dbReference>
<dbReference type="HOGENOM" id="CLU_027866_2_2_7"/>
<name>A5GB63_GEOUR</name>
<organism evidence="3 4">
    <name type="scientific">Geotalea uraniireducens (strain Rf4)</name>
    <name type="common">Geobacter uraniireducens</name>
    <dbReference type="NCBI Taxonomy" id="351605"/>
    <lineage>
        <taxon>Bacteria</taxon>
        <taxon>Pseudomonadati</taxon>
        <taxon>Thermodesulfobacteriota</taxon>
        <taxon>Desulfuromonadia</taxon>
        <taxon>Geobacterales</taxon>
        <taxon>Geobacteraceae</taxon>
        <taxon>Geotalea</taxon>
    </lineage>
</organism>
<sequence length="413" mass="45529">MAIFLGAKGGDILATRSVTDLMAGLKGKLDEKMAYLLSGEDEDLLLGFKRRLEEELVFEEDVSARFADCMAELERVEYVDQLPDLLERFNRTATDHFARRGSVVALHELCTACYDVVMRKALELAVAGMELDSKESPAVPYCFLAGGSAGRMEQTLGDGAEYFLVHEDYCGDFSAYFEEFAYRFIAILKLCGFASAGKRPLSGAGVWHGAGDGWRSWARNQLHHGWDGLSAGLASLADLRGICGDETMIADLTRFARNVLMEEQQSETFTPAMRKLSSMPVALGMFGGFRVSRSGEHRGEFDLEAFALNPLVMNVRILAIRHGLAETGTVGRIKALLDGGHLGVELAERLLNAYHIVTRQKIIMEIVHGAVMTEGFFLNPEDLSAEEAHRLKIGLEAVLSLQRIVYQSFAEQG</sequence>
<evidence type="ECO:0000313" key="4">
    <source>
        <dbReference type="Proteomes" id="UP000006695"/>
    </source>
</evidence>
<evidence type="ECO:0000259" key="1">
    <source>
        <dbReference type="Pfam" id="PF03445"/>
    </source>
</evidence>
<gene>
    <name evidence="3" type="ordered locus">Gura_0974</name>
</gene>
<feature type="domain" description="DUF294" evidence="2">
    <location>
        <begin position="273"/>
        <end position="409"/>
    </location>
</feature>
<reference evidence="3 4" key="1">
    <citation type="submission" date="2007-05" db="EMBL/GenBank/DDBJ databases">
        <title>Complete sequence of Geobacter uraniireducens Rf4.</title>
        <authorList>
            <consortium name="US DOE Joint Genome Institute"/>
            <person name="Copeland A."/>
            <person name="Lucas S."/>
            <person name="Lapidus A."/>
            <person name="Barry K."/>
            <person name="Detter J.C."/>
            <person name="Glavina del Rio T."/>
            <person name="Hammon N."/>
            <person name="Israni S."/>
            <person name="Dalin E."/>
            <person name="Tice H."/>
            <person name="Pitluck S."/>
            <person name="Chertkov O."/>
            <person name="Brettin T."/>
            <person name="Bruce D."/>
            <person name="Han C."/>
            <person name="Schmutz J."/>
            <person name="Larimer F."/>
            <person name="Land M."/>
            <person name="Hauser L."/>
            <person name="Kyrpides N."/>
            <person name="Mikhailova N."/>
            <person name="Shelobolina E."/>
            <person name="Aklujkar M."/>
            <person name="Lovley D."/>
            <person name="Richardson P."/>
        </authorList>
    </citation>
    <scope>NUCLEOTIDE SEQUENCE [LARGE SCALE GENOMIC DNA]</scope>
    <source>
        <strain evidence="3 4">Rf4</strain>
    </source>
</reference>
<dbReference type="EMBL" id="CP000698">
    <property type="protein sequence ID" value="ABQ25180.1"/>
    <property type="molecule type" value="Genomic_DNA"/>
</dbReference>
<keyword evidence="4" id="KW-1185">Reference proteome</keyword>
<dbReference type="InterPro" id="IPR018821">
    <property type="entry name" value="DUF294_put_nucleoTrafse_sb-bd"/>
</dbReference>
<feature type="domain" description="Protein-PII uridylyltransferase N-terminal" evidence="1">
    <location>
        <begin position="88"/>
        <end position="226"/>
    </location>
</feature>
<dbReference type="Pfam" id="PF03445">
    <property type="entry name" value="DUF294"/>
    <property type="match status" value="1"/>
</dbReference>
<dbReference type="Pfam" id="PF10335">
    <property type="entry name" value="DUF294_C"/>
    <property type="match status" value="1"/>
</dbReference>
<accession>A5GB63</accession>
<dbReference type="KEGG" id="gur:Gura_0974"/>
<protein>
    <submittedName>
        <fullName evidence="3">Uncharacterized protein</fullName>
    </submittedName>
</protein>
<dbReference type="STRING" id="351605.Gura_0974"/>
<evidence type="ECO:0000313" key="3">
    <source>
        <dbReference type="EMBL" id="ABQ25180.1"/>
    </source>
</evidence>
<dbReference type="InterPro" id="IPR005105">
    <property type="entry name" value="GlnD_Uridyltrans_N"/>
</dbReference>